<gene>
    <name evidence="5" type="ORF">B0I28_105351</name>
</gene>
<dbReference type="InterPro" id="IPR036220">
    <property type="entry name" value="UDP-Glc/GDP-Man_DH_C_sf"/>
</dbReference>
<organism evidence="5 6">
    <name type="scientific">Glycomyces artemisiae</name>
    <dbReference type="NCBI Taxonomy" id="1076443"/>
    <lineage>
        <taxon>Bacteria</taxon>
        <taxon>Bacillati</taxon>
        <taxon>Actinomycetota</taxon>
        <taxon>Actinomycetes</taxon>
        <taxon>Glycomycetales</taxon>
        <taxon>Glycomycetaceae</taxon>
        <taxon>Glycomyces</taxon>
    </lineage>
</organism>
<comment type="caution">
    <text evidence="5">The sequence shown here is derived from an EMBL/GenBank/DDBJ whole genome shotgun (WGS) entry which is preliminary data.</text>
</comment>
<dbReference type="GO" id="GO:0000271">
    <property type="term" value="P:polysaccharide biosynthetic process"/>
    <property type="evidence" value="ECO:0007669"/>
    <property type="project" value="InterPro"/>
</dbReference>
<dbReference type="Pfam" id="PF03721">
    <property type="entry name" value="UDPG_MGDP_dh_N"/>
    <property type="match status" value="1"/>
</dbReference>
<keyword evidence="6" id="KW-1185">Reference proteome</keyword>
<dbReference type="NCBIfam" id="TIGR03026">
    <property type="entry name" value="NDP-sugDHase"/>
    <property type="match status" value="1"/>
</dbReference>
<reference evidence="5 6" key="1">
    <citation type="submission" date="2018-03" db="EMBL/GenBank/DDBJ databases">
        <title>Genomic Encyclopedia of Type Strains, Phase III (KMG-III): the genomes of soil and plant-associated and newly described type strains.</title>
        <authorList>
            <person name="Whitman W."/>
        </authorList>
    </citation>
    <scope>NUCLEOTIDE SEQUENCE [LARGE SCALE GENOMIC DNA]</scope>
    <source>
        <strain evidence="5 6">CGMCC 4.7067</strain>
    </source>
</reference>
<dbReference type="Pfam" id="PF03720">
    <property type="entry name" value="UDPG_MGDP_dh_C"/>
    <property type="match status" value="1"/>
</dbReference>
<dbReference type="InterPro" id="IPR008927">
    <property type="entry name" value="6-PGluconate_DH-like_C_sf"/>
</dbReference>
<evidence type="ECO:0000313" key="6">
    <source>
        <dbReference type="Proteomes" id="UP000238176"/>
    </source>
</evidence>
<dbReference type="RefSeq" id="WP_106364699.1">
    <property type="nucleotide sequence ID" value="NZ_PVTJ01000005.1"/>
</dbReference>
<dbReference type="InterPro" id="IPR014027">
    <property type="entry name" value="UDP-Glc/GDP-Man_DH_C"/>
</dbReference>
<dbReference type="InterPro" id="IPR028359">
    <property type="entry name" value="UDP_ManNAc/GlcNAc_DH"/>
</dbReference>
<evidence type="ECO:0000313" key="5">
    <source>
        <dbReference type="EMBL" id="PRY58636.1"/>
    </source>
</evidence>
<dbReference type="PIRSF" id="PIRSF000124">
    <property type="entry name" value="UDPglc_GDPman_dh"/>
    <property type="match status" value="1"/>
</dbReference>
<dbReference type="InterPro" id="IPR001732">
    <property type="entry name" value="UDP-Glc/GDP-Man_DH_N"/>
</dbReference>
<protein>
    <submittedName>
        <fullName evidence="5">UDP-N-acetyl-D-glucosamine dehydrogenase</fullName>
    </submittedName>
</protein>
<dbReference type="Pfam" id="PF00984">
    <property type="entry name" value="UDPG_MGDP_dh"/>
    <property type="match status" value="1"/>
</dbReference>
<accession>A0A2T0UL67</accession>
<dbReference type="PANTHER" id="PTHR43491">
    <property type="entry name" value="UDP-N-ACETYL-D-MANNOSAMINE DEHYDROGENASE"/>
    <property type="match status" value="1"/>
</dbReference>
<proteinExistence type="inferred from homology"/>
<dbReference type="Gene3D" id="3.40.50.720">
    <property type="entry name" value="NAD(P)-binding Rossmann-like Domain"/>
    <property type="match status" value="2"/>
</dbReference>
<evidence type="ECO:0000256" key="3">
    <source>
        <dbReference type="PIRNR" id="PIRNR000124"/>
    </source>
</evidence>
<comment type="similarity">
    <text evidence="3">Belongs to the UDP-glucose/GDP-mannose dehydrogenase family.</text>
</comment>
<dbReference type="EMBL" id="PVTJ01000005">
    <property type="protein sequence ID" value="PRY58636.1"/>
    <property type="molecule type" value="Genomic_DNA"/>
</dbReference>
<feature type="domain" description="UDP-glucose/GDP-mannose dehydrogenase C-terminal" evidence="4">
    <location>
        <begin position="321"/>
        <end position="408"/>
    </location>
</feature>
<dbReference type="OrthoDB" id="5193947at2"/>
<dbReference type="SUPFAM" id="SSF51735">
    <property type="entry name" value="NAD(P)-binding Rossmann-fold domains"/>
    <property type="match status" value="1"/>
</dbReference>
<dbReference type="GO" id="GO:0016628">
    <property type="term" value="F:oxidoreductase activity, acting on the CH-CH group of donors, NAD or NADP as acceptor"/>
    <property type="evidence" value="ECO:0007669"/>
    <property type="project" value="InterPro"/>
</dbReference>
<dbReference type="InterPro" id="IPR036291">
    <property type="entry name" value="NAD(P)-bd_dom_sf"/>
</dbReference>
<keyword evidence="2" id="KW-0520">NAD</keyword>
<dbReference type="InterPro" id="IPR014026">
    <property type="entry name" value="UDP-Glc/GDP-Man_DH_dimer"/>
</dbReference>
<dbReference type="SUPFAM" id="SSF52413">
    <property type="entry name" value="UDP-glucose/GDP-mannose dehydrogenase C-terminal domain"/>
    <property type="match status" value="1"/>
</dbReference>
<dbReference type="SMART" id="SM00984">
    <property type="entry name" value="UDPG_MGDP_dh_C"/>
    <property type="match status" value="1"/>
</dbReference>
<keyword evidence="1" id="KW-0560">Oxidoreductase</keyword>
<dbReference type="GO" id="GO:0016616">
    <property type="term" value="F:oxidoreductase activity, acting on the CH-OH group of donors, NAD or NADP as acceptor"/>
    <property type="evidence" value="ECO:0007669"/>
    <property type="project" value="InterPro"/>
</dbReference>
<dbReference type="AlphaFoldDB" id="A0A2T0UL67"/>
<dbReference type="SUPFAM" id="SSF48179">
    <property type="entry name" value="6-phosphogluconate dehydrogenase C-terminal domain-like"/>
    <property type="match status" value="1"/>
</dbReference>
<dbReference type="PIRSF" id="PIRSF500136">
    <property type="entry name" value="UDP_ManNAc_DH"/>
    <property type="match status" value="1"/>
</dbReference>
<dbReference type="InterPro" id="IPR017476">
    <property type="entry name" value="UDP-Glc/GDP-Man"/>
</dbReference>
<dbReference type="GO" id="GO:0051287">
    <property type="term" value="F:NAD binding"/>
    <property type="evidence" value="ECO:0007669"/>
    <property type="project" value="InterPro"/>
</dbReference>
<evidence type="ECO:0000256" key="1">
    <source>
        <dbReference type="ARBA" id="ARBA00023002"/>
    </source>
</evidence>
<evidence type="ECO:0000259" key="4">
    <source>
        <dbReference type="SMART" id="SM00984"/>
    </source>
</evidence>
<name>A0A2T0UL67_9ACTN</name>
<sequence length="423" mass="43339">MRSTGDSPTIAVIGLGMAGLYQALEFAVRGHRTIGYDNAPDRVEAVAAGRAGLPDVSDAVLQEQLASGRFEAHGDPGRLGDADAVLVSVPTDTGEDGAPDIGPVDAAARIIAEHCRPGVLAVVKSTAYPGMVRDRVAPVLARAFGPAGTGGFGLAYAPERGDPGNRDFERTAATPKVVAGLTPGCAERTAALYRPFGGDVHVAASLETAELVKLHENVFRFLNIAYVNELGDLAGRIGVDIDEVVALAATKPFGFMPFTAGVGVGGMYVPVNPAYLIAGAGLAGTRVRTVEAAADVNDGMPQTVVDGLEQSLGPLAGRKILVLGATYKPGSADLRRSPAAAVAVHLSRIASVAVVDPHAAGEALAGGDLAVHGVDDVDPSVFDLALRLVPHPALDGFTAALPIPCFDPHGHRLDTSAPMEESP</sequence>
<dbReference type="Proteomes" id="UP000238176">
    <property type="component" value="Unassembled WGS sequence"/>
</dbReference>
<dbReference type="PANTHER" id="PTHR43491:SF1">
    <property type="entry name" value="UDP-N-ACETYL-D-MANNOSAMINE DEHYDROGENASE"/>
    <property type="match status" value="1"/>
</dbReference>
<evidence type="ECO:0000256" key="2">
    <source>
        <dbReference type="ARBA" id="ARBA00023027"/>
    </source>
</evidence>